<dbReference type="GO" id="GO:0016625">
    <property type="term" value="F:oxidoreductase activity, acting on the aldehyde or oxo group of donors, iron-sulfur protein as acceptor"/>
    <property type="evidence" value="ECO:0007669"/>
    <property type="project" value="InterPro"/>
</dbReference>
<comment type="caution">
    <text evidence="2">The sequence shown here is derived from an EMBL/GenBank/DDBJ whole genome shotgun (WGS) entry which is preliminary data.</text>
</comment>
<sequence>MLEEIKSEVDPLSSENKLIFATGSASDTKIPGSAKYGVKFAA</sequence>
<dbReference type="Pfam" id="PF02730">
    <property type="entry name" value="AFOR_N"/>
    <property type="match status" value="1"/>
</dbReference>
<evidence type="ECO:0000259" key="1">
    <source>
        <dbReference type="Pfam" id="PF02730"/>
    </source>
</evidence>
<dbReference type="GO" id="GO:0051536">
    <property type="term" value="F:iron-sulfur cluster binding"/>
    <property type="evidence" value="ECO:0007669"/>
    <property type="project" value="InterPro"/>
</dbReference>
<accession>A0A6V8NHF1</accession>
<dbReference type="InterPro" id="IPR036503">
    <property type="entry name" value="Ald_Fedxn_OxRdtase_N_sf"/>
</dbReference>
<protein>
    <recommendedName>
        <fullName evidence="1">Aldehyde ferredoxin oxidoreductase N-terminal domain-containing protein</fullName>
    </recommendedName>
</protein>
<evidence type="ECO:0000313" key="2">
    <source>
        <dbReference type="EMBL" id="GFP19675.1"/>
    </source>
</evidence>
<proteinExistence type="predicted"/>
<dbReference type="AlphaFoldDB" id="A0A6V8NHF1"/>
<name>A0A6V8NHF1_9ACTN</name>
<gene>
    <name evidence="2" type="ORF">HKBW3S03_01180</name>
</gene>
<dbReference type="Proteomes" id="UP000574717">
    <property type="component" value="Unassembled WGS sequence"/>
</dbReference>
<evidence type="ECO:0000313" key="3">
    <source>
        <dbReference type="Proteomes" id="UP000574717"/>
    </source>
</evidence>
<dbReference type="InterPro" id="IPR013983">
    <property type="entry name" value="Ald_Fedxn_OxRdtase_N"/>
</dbReference>
<dbReference type="EMBL" id="BLRU01000118">
    <property type="protein sequence ID" value="GFP19675.1"/>
    <property type="molecule type" value="Genomic_DNA"/>
</dbReference>
<reference evidence="2 3" key="1">
    <citation type="journal article" date="2020" name="Front. Microbiol.">
        <title>Single-cell genomics of novel Actinobacteria with the Wood-Ljungdahl pathway discovered in a serpentinizing system.</title>
        <authorList>
            <person name="Merino N."/>
            <person name="Kawai M."/>
            <person name="Boyd E.S."/>
            <person name="Colman D.R."/>
            <person name="McGlynn S.E."/>
            <person name="Nealson K.H."/>
            <person name="Kurokawa K."/>
            <person name="Hongoh Y."/>
        </authorList>
    </citation>
    <scope>NUCLEOTIDE SEQUENCE [LARGE SCALE GENOMIC DNA]</scope>
    <source>
        <strain evidence="2 3">S03</strain>
    </source>
</reference>
<feature type="domain" description="Aldehyde ferredoxin oxidoreductase N-terminal" evidence="1">
    <location>
        <begin position="1"/>
        <end position="40"/>
    </location>
</feature>
<dbReference type="SUPFAM" id="SSF56228">
    <property type="entry name" value="Aldehyde ferredoxin oxidoreductase, N-terminal domain"/>
    <property type="match status" value="1"/>
</dbReference>
<organism evidence="2 3">
    <name type="scientific">Candidatus Hakubella thermalkaliphila</name>
    <dbReference type="NCBI Taxonomy" id="2754717"/>
    <lineage>
        <taxon>Bacteria</taxon>
        <taxon>Bacillati</taxon>
        <taxon>Actinomycetota</taxon>
        <taxon>Actinomycetota incertae sedis</taxon>
        <taxon>Candidatus Hakubellales</taxon>
        <taxon>Candidatus Hakubellaceae</taxon>
        <taxon>Candidatus Hakubella</taxon>
    </lineage>
</organism>
<dbReference type="Gene3D" id="3.60.9.10">
    <property type="entry name" value="Aldehyde ferredoxin oxidoreductase, N-terminal domain"/>
    <property type="match status" value="1"/>
</dbReference>